<comment type="caution">
    <text evidence="1">The sequence shown here is derived from an EMBL/GenBank/DDBJ whole genome shotgun (WGS) entry which is preliminary data.</text>
</comment>
<protein>
    <recommendedName>
        <fullName evidence="3">Outer membrane protein beta-barrel domain-containing protein</fullName>
    </recommendedName>
</protein>
<gene>
    <name evidence="1" type="ORF">IX84_14970</name>
</gene>
<dbReference type="Proteomes" id="UP000029736">
    <property type="component" value="Unassembled WGS sequence"/>
</dbReference>
<dbReference type="AlphaFoldDB" id="A0A098S776"/>
<dbReference type="STRING" id="1524460.IX84_14970"/>
<keyword evidence="2" id="KW-1185">Reference proteome</keyword>
<dbReference type="RefSeq" id="WP_044221980.1">
    <property type="nucleotide sequence ID" value="NZ_JBKAGJ010000034.1"/>
</dbReference>
<dbReference type="OrthoDB" id="1491592at2"/>
<proteinExistence type="predicted"/>
<dbReference type="EMBL" id="JPOS01000035">
    <property type="protein sequence ID" value="KGE87508.1"/>
    <property type="molecule type" value="Genomic_DNA"/>
</dbReference>
<sequence>MRKKLLLLPVLFFAAINLTQAQVWLELGAKGMMGMTGLANANINGDSEHDSSLGFATSLGGVANLNFGDYHGLTFEMLGATYSHSMTYRGAAGNRTVNMEWESIDAYLLYRFFRSNGAFAELGGKATYLRGAQQSFGTDWSDVSGKYTDRYWSGCFGVGGFVTANKVLTVKTGIRAEYAFTDLMSAEGQAENYPTFYTNYDTYEETRPFRIGFYMEVTFGVGGIAQSQCGARGVIFGTGYN</sequence>
<reference evidence="1 2" key="1">
    <citation type="journal article" date="2014" name="Int. J. Syst. Evol. Microbiol.">
        <title>Phaeodactylibacter xiamenensis gen. nov., sp. nov., a member of the family Saprospiraceae isolated from the marine alga Phaeodactylum tricornutum.</title>
        <authorList>
            <person name="Chen Z.Jr."/>
            <person name="Lei X."/>
            <person name="Lai Q."/>
            <person name="Li Y."/>
            <person name="Zhang B."/>
            <person name="Zhang J."/>
            <person name="Zhang H."/>
            <person name="Yang L."/>
            <person name="Zheng W."/>
            <person name="Tian Y."/>
            <person name="Yu Z."/>
            <person name="Xu H.Jr."/>
            <person name="Zheng T."/>
        </authorList>
    </citation>
    <scope>NUCLEOTIDE SEQUENCE [LARGE SCALE GENOMIC DNA]</scope>
    <source>
        <strain evidence="1 2">KD52</strain>
    </source>
</reference>
<name>A0A098S776_9BACT</name>
<accession>A0A098S776</accession>
<evidence type="ECO:0008006" key="3">
    <source>
        <dbReference type="Google" id="ProtNLM"/>
    </source>
</evidence>
<evidence type="ECO:0000313" key="2">
    <source>
        <dbReference type="Proteomes" id="UP000029736"/>
    </source>
</evidence>
<organism evidence="1 2">
    <name type="scientific">Phaeodactylibacter xiamenensis</name>
    <dbReference type="NCBI Taxonomy" id="1524460"/>
    <lineage>
        <taxon>Bacteria</taxon>
        <taxon>Pseudomonadati</taxon>
        <taxon>Bacteroidota</taxon>
        <taxon>Saprospiria</taxon>
        <taxon>Saprospirales</taxon>
        <taxon>Haliscomenobacteraceae</taxon>
        <taxon>Phaeodactylibacter</taxon>
    </lineage>
</organism>
<evidence type="ECO:0000313" key="1">
    <source>
        <dbReference type="EMBL" id="KGE87508.1"/>
    </source>
</evidence>